<dbReference type="InterPro" id="IPR040320">
    <property type="entry name" value="At4g37920-like"/>
</dbReference>
<proteinExistence type="predicted"/>
<dbReference type="PANTHER" id="PTHR31755:SF2">
    <property type="entry name" value="OS08G0320800 PROTEIN"/>
    <property type="match status" value="1"/>
</dbReference>
<accession>A0A4S8J943</accession>
<evidence type="ECO:0000313" key="2">
    <source>
        <dbReference type="Proteomes" id="UP000317650"/>
    </source>
</evidence>
<dbReference type="GO" id="GO:0009535">
    <property type="term" value="C:chloroplast thylakoid membrane"/>
    <property type="evidence" value="ECO:0007669"/>
    <property type="project" value="TreeGrafter"/>
</dbReference>
<keyword evidence="2" id="KW-1185">Reference proteome</keyword>
<evidence type="ECO:0000313" key="1">
    <source>
        <dbReference type="EMBL" id="THU58177.1"/>
    </source>
</evidence>
<dbReference type="PANTHER" id="PTHR31755">
    <property type="entry name" value="FOLATE RECEPTOR-LIKE"/>
    <property type="match status" value="1"/>
</dbReference>
<dbReference type="EMBL" id="PYDT01000006">
    <property type="protein sequence ID" value="THU58177.1"/>
    <property type="molecule type" value="Genomic_DNA"/>
</dbReference>
<organism evidence="1 2">
    <name type="scientific">Musa balbisiana</name>
    <name type="common">Banana</name>
    <dbReference type="NCBI Taxonomy" id="52838"/>
    <lineage>
        <taxon>Eukaryota</taxon>
        <taxon>Viridiplantae</taxon>
        <taxon>Streptophyta</taxon>
        <taxon>Embryophyta</taxon>
        <taxon>Tracheophyta</taxon>
        <taxon>Spermatophyta</taxon>
        <taxon>Magnoliopsida</taxon>
        <taxon>Liliopsida</taxon>
        <taxon>Zingiberales</taxon>
        <taxon>Musaceae</taxon>
        <taxon>Musa</taxon>
    </lineage>
</organism>
<dbReference type="STRING" id="52838.A0A4S8J943"/>
<sequence length="361" mass="41954">MDSNTHRPSLATSPCSPLLLSANTQASGRSRRKVTRSKRCLHLSKCVASDVGVANLEEQAEVEVAEGYTMTQFCDKMIEFFMHEKPQTKDWRKFLVFRDDWKKYKENFFDRCQVRADTEDDPVMKQKLVGLARKMKKIDDEIEKHMELLMEIQENPLDIDAVVARRRKEFTSDFSTLDVAQSKFDDILNSPSLDEACEKIKRLAKSKELDSSLILLIYRSWAAAKESTSMRSEVKDIMYHIYMTTKRSLKSIAPPEIKLLKYLLNITDPEERFSALATAFSPGDNHDNNDSNALYTTPKELHKWIKTMLDAYHLNKEETDLMEARRMGDPVVIQRLFILKETIEEEYMRQLSEKEDQEGKE</sequence>
<dbReference type="Proteomes" id="UP000317650">
    <property type="component" value="Chromosome 3"/>
</dbReference>
<comment type="caution">
    <text evidence="1">The sequence shown here is derived from an EMBL/GenBank/DDBJ whole genome shotgun (WGS) entry which is preliminary data.</text>
</comment>
<dbReference type="GO" id="GO:0009941">
    <property type="term" value="C:chloroplast envelope"/>
    <property type="evidence" value="ECO:0007669"/>
    <property type="project" value="TreeGrafter"/>
</dbReference>
<reference evidence="1 2" key="1">
    <citation type="journal article" date="2019" name="Nat. Plants">
        <title>Genome sequencing of Musa balbisiana reveals subgenome evolution and function divergence in polyploid bananas.</title>
        <authorList>
            <person name="Yao X."/>
        </authorList>
    </citation>
    <scope>NUCLEOTIDE SEQUENCE [LARGE SCALE GENOMIC DNA]</scope>
    <source>
        <strain evidence="2">cv. DH-PKW</strain>
        <tissue evidence="1">Leaves</tissue>
    </source>
</reference>
<name>A0A4S8J943_MUSBA</name>
<protein>
    <submittedName>
        <fullName evidence="1">Uncharacterized protein</fullName>
    </submittedName>
</protein>
<gene>
    <name evidence="1" type="ORF">C4D60_Mb03t11420</name>
</gene>
<dbReference type="AlphaFoldDB" id="A0A4S8J943"/>